<evidence type="ECO:0000256" key="3">
    <source>
        <dbReference type="ARBA" id="ARBA00022840"/>
    </source>
</evidence>
<dbReference type="GO" id="GO:0016887">
    <property type="term" value="F:ATP hydrolysis activity"/>
    <property type="evidence" value="ECO:0007669"/>
    <property type="project" value="InterPro"/>
</dbReference>
<organism evidence="5 6">
    <name type="scientific">Desulfofervidus auxilii</name>
    <dbReference type="NCBI Taxonomy" id="1621989"/>
    <lineage>
        <taxon>Bacteria</taxon>
        <taxon>Pseudomonadati</taxon>
        <taxon>Thermodesulfobacteriota</taxon>
        <taxon>Candidatus Desulfofervidia</taxon>
        <taxon>Candidatus Desulfofervidales</taxon>
        <taxon>Candidatus Desulfofervidaceae</taxon>
        <taxon>Candidatus Desulfofervidus</taxon>
    </lineage>
</organism>
<evidence type="ECO:0000256" key="1">
    <source>
        <dbReference type="ARBA" id="ARBA00022448"/>
    </source>
</evidence>
<dbReference type="InterPro" id="IPR017871">
    <property type="entry name" value="ABC_transporter-like_CS"/>
</dbReference>
<dbReference type="InterPro" id="IPR027417">
    <property type="entry name" value="P-loop_NTPase"/>
</dbReference>
<proteinExistence type="predicted"/>
<keyword evidence="2" id="KW-0547">Nucleotide-binding</keyword>
<name>A0A7U4TH95_DESA2</name>
<evidence type="ECO:0000313" key="6">
    <source>
        <dbReference type="Proteomes" id="UP000070560"/>
    </source>
</evidence>
<dbReference type="KEGG" id="daw:HS1_001830"/>
<feature type="domain" description="ABC transporter" evidence="4">
    <location>
        <begin position="1"/>
        <end position="227"/>
    </location>
</feature>
<keyword evidence="6" id="KW-1185">Reference proteome</keyword>
<protein>
    <submittedName>
        <fullName evidence="5">Molybdenum ABC transporter ATP-binding protein</fullName>
    </submittedName>
</protein>
<accession>A0A7U4TH95</accession>
<evidence type="ECO:0000256" key="2">
    <source>
        <dbReference type="ARBA" id="ARBA00022741"/>
    </source>
</evidence>
<dbReference type="PANTHER" id="PTHR42781">
    <property type="entry name" value="SPERMIDINE/PUTRESCINE IMPORT ATP-BINDING PROTEIN POTA"/>
    <property type="match status" value="1"/>
</dbReference>
<dbReference type="GO" id="GO:0005524">
    <property type="term" value="F:ATP binding"/>
    <property type="evidence" value="ECO:0007669"/>
    <property type="project" value="UniProtKB-KW"/>
</dbReference>
<dbReference type="SMART" id="SM00382">
    <property type="entry name" value="AAA"/>
    <property type="match status" value="1"/>
</dbReference>
<dbReference type="InterPro" id="IPR003593">
    <property type="entry name" value="AAA+_ATPase"/>
</dbReference>
<dbReference type="InterPro" id="IPR003439">
    <property type="entry name" value="ABC_transporter-like_ATP-bd"/>
</dbReference>
<evidence type="ECO:0000313" key="5">
    <source>
        <dbReference type="EMBL" id="AMM41624.1"/>
    </source>
</evidence>
<sequence length="240" mass="27129">MLSVKLRKSLSGFNLDVNFTVSIPSYSLILGPSGAGKSLTLKIIAGLMRPDMASIQWRDKEIAFLPPEKREVVYLPQTLALFPHKTVYQNIIYTFKARHISVDKRYVTEIIDKFQVTPFLNRYPSSLSGGEQQRVALARAIAARPKVLLLDEPLASLDFHLKMNLIDFLKRIKKAFSLTIIHVTHDPIEAFKLAENLFILEKGKLTFQGTVKELFMTASSGFSAEVVRQLKSLIPNFSNY</sequence>
<dbReference type="PANTHER" id="PTHR42781:SF4">
    <property type="entry name" value="SPERMIDINE_PUTRESCINE IMPORT ATP-BINDING PROTEIN POTA"/>
    <property type="match status" value="1"/>
</dbReference>
<dbReference type="EMBL" id="CP013015">
    <property type="protein sequence ID" value="AMM41624.1"/>
    <property type="molecule type" value="Genomic_DNA"/>
</dbReference>
<dbReference type="AlphaFoldDB" id="A0A7U4TH95"/>
<evidence type="ECO:0000259" key="4">
    <source>
        <dbReference type="PROSITE" id="PS50893"/>
    </source>
</evidence>
<dbReference type="Gene3D" id="3.40.50.300">
    <property type="entry name" value="P-loop containing nucleotide triphosphate hydrolases"/>
    <property type="match status" value="1"/>
</dbReference>
<dbReference type="PROSITE" id="PS50893">
    <property type="entry name" value="ABC_TRANSPORTER_2"/>
    <property type="match status" value="1"/>
</dbReference>
<keyword evidence="1" id="KW-0813">Transport</keyword>
<dbReference type="SUPFAM" id="SSF52540">
    <property type="entry name" value="P-loop containing nucleoside triphosphate hydrolases"/>
    <property type="match status" value="1"/>
</dbReference>
<dbReference type="Proteomes" id="UP000070560">
    <property type="component" value="Chromosome"/>
</dbReference>
<reference evidence="5 6" key="1">
    <citation type="submission" date="2015-10" db="EMBL/GenBank/DDBJ databases">
        <title>Candidatus Desulfofervidus auxilii, a hydrogenotrophic sulfate-reducing bacterium involved in the thermophilic anaerobic oxidation of methane.</title>
        <authorList>
            <person name="Krukenberg V."/>
            <person name="Richter M."/>
            <person name="Wegener G."/>
        </authorList>
    </citation>
    <scope>NUCLEOTIDE SEQUENCE [LARGE SCALE GENOMIC DNA]</scope>
    <source>
        <strain evidence="5 6">HS1</strain>
    </source>
</reference>
<dbReference type="OrthoDB" id="9809450at2"/>
<dbReference type="RefSeq" id="WP_066064322.1">
    <property type="nucleotide sequence ID" value="NZ_CP013015.1"/>
</dbReference>
<dbReference type="Pfam" id="PF00005">
    <property type="entry name" value="ABC_tran"/>
    <property type="match status" value="1"/>
</dbReference>
<gene>
    <name evidence="5" type="ORF">HS1_001830</name>
</gene>
<keyword evidence="3 5" id="KW-0067">ATP-binding</keyword>
<dbReference type="InterPro" id="IPR050093">
    <property type="entry name" value="ABC_SmlMolc_Importer"/>
</dbReference>
<dbReference type="PROSITE" id="PS00211">
    <property type="entry name" value="ABC_TRANSPORTER_1"/>
    <property type="match status" value="1"/>
</dbReference>